<accession>A0A6P8WNV0</accession>
<feature type="chain" id="PRO_5028448350" evidence="1">
    <location>
        <begin position="20"/>
        <end position="375"/>
    </location>
</feature>
<dbReference type="Proteomes" id="UP000515160">
    <property type="component" value="Chromosome 3"/>
</dbReference>
<dbReference type="Pfam" id="PF01607">
    <property type="entry name" value="CBM_14"/>
    <property type="match status" value="2"/>
</dbReference>
<feature type="domain" description="Chitin-binding type-2" evidence="2">
    <location>
        <begin position="102"/>
        <end position="158"/>
    </location>
</feature>
<evidence type="ECO:0000256" key="1">
    <source>
        <dbReference type="SAM" id="SignalP"/>
    </source>
</evidence>
<reference evidence="4" key="1">
    <citation type="submission" date="2025-08" db="UniProtKB">
        <authorList>
            <consortium name="RefSeq"/>
        </authorList>
    </citation>
    <scope>IDENTIFICATION</scope>
    <source>
        <strain evidence="4">15112-1751.03</strain>
        <tissue evidence="4">Whole Adult</tissue>
    </source>
</reference>
<gene>
    <name evidence="4" type="primary">LOC117568676</name>
</gene>
<dbReference type="PROSITE" id="PS50940">
    <property type="entry name" value="CHIT_BIND_II"/>
    <property type="match status" value="2"/>
</dbReference>
<dbReference type="PROSITE" id="PS51257">
    <property type="entry name" value="PROKAR_LIPOPROTEIN"/>
    <property type="match status" value="1"/>
</dbReference>
<dbReference type="InterPro" id="IPR036508">
    <property type="entry name" value="Chitin-bd_dom_sf"/>
</dbReference>
<keyword evidence="1" id="KW-0732">Signal</keyword>
<name>A0A6P8WNV0_DROAB</name>
<dbReference type="InterPro" id="IPR002557">
    <property type="entry name" value="Chitin-bd_dom"/>
</dbReference>
<dbReference type="SMART" id="SM00494">
    <property type="entry name" value="ChtBD2"/>
    <property type="match status" value="4"/>
</dbReference>
<protein>
    <submittedName>
        <fullName evidence="4">Uncharacterized protein LOC117568676</fullName>
    </submittedName>
</protein>
<dbReference type="GO" id="GO:0008061">
    <property type="term" value="F:chitin binding"/>
    <property type="evidence" value="ECO:0007669"/>
    <property type="project" value="InterPro"/>
</dbReference>
<dbReference type="OrthoDB" id="6597859at2759"/>
<dbReference type="GeneID" id="117568676"/>
<feature type="signal peptide" evidence="1">
    <location>
        <begin position="1"/>
        <end position="19"/>
    </location>
</feature>
<evidence type="ECO:0000313" key="4">
    <source>
        <dbReference type="RefSeq" id="XP_034105371.1"/>
    </source>
</evidence>
<evidence type="ECO:0000259" key="2">
    <source>
        <dbReference type="PROSITE" id="PS50940"/>
    </source>
</evidence>
<evidence type="ECO:0000313" key="3">
    <source>
        <dbReference type="Proteomes" id="UP000515160"/>
    </source>
</evidence>
<dbReference type="GO" id="GO:0005576">
    <property type="term" value="C:extracellular region"/>
    <property type="evidence" value="ECO:0007669"/>
    <property type="project" value="InterPro"/>
</dbReference>
<dbReference type="AlphaFoldDB" id="A0A6P8WNV0"/>
<dbReference type="Gene3D" id="2.170.140.10">
    <property type="entry name" value="Chitin binding domain"/>
    <property type="match status" value="1"/>
</dbReference>
<feature type="domain" description="Chitin-binding type-2" evidence="2">
    <location>
        <begin position="228"/>
        <end position="280"/>
    </location>
</feature>
<proteinExistence type="predicted"/>
<organism evidence="3 4">
    <name type="scientific">Drosophila albomicans</name>
    <name type="common">Fruit fly</name>
    <dbReference type="NCBI Taxonomy" id="7291"/>
    <lineage>
        <taxon>Eukaryota</taxon>
        <taxon>Metazoa</taxon>
        <taxon>Ecdysozoa</taxon>
        <taxon>Arthropoda</taxon>
        <taxon>Hexapoda</taxon>
        <taxon>Insecta</taxon>
        <taxon>Pterygota</taxon>
        <taxon>Neoptera</taxon>
        <taxon>Endopterygota</taxon>
        <taxon>Diptera</taxon>
        <taxon>Brachycera</taxon>
        <taxon>Muscomorpha</taxon>
        <taxon>Ephydroidea</taxon>
        <taxon>Drosophilidae</taxon>
        <taxon>Drosophila</taxon>
    </lineage>
</organism>
<dbReference type="SUPFAM" id="SSF57625">
    <property type="entry name" value="Invertebrate chitin-binding proteins"/>
    <property type="match status" value="3"/>
</dbReference>
<sequence>MRSVELLLLLSVGLVGCQGRVLLNYSLGIDSAELVTNPCQDVRLAGFICVDCSTLGFCFYINGQWQTVEMSSCQSERGFYCSDEETYGCTWQPRCKVPVRGKFYCQGEGVYPDPYDCRSYHECSAANVDMPRQCTNGAAYSLLTQSCSLPRDSEQCSQKQYSCSYLGQTGVWAANSSYYYICQQEETVFYPLMMKCRDGYTFNGHSCSSPVQTRAVQQQQEKHLDRKLVVCRDGERFASDNANAYFACHAGQLAFHSCPIGHYFDAVFKMCRYNADTCEEGESSIADSKYGFNYCLHGQLIYQRCPIKYYYDEDAQACRQLAETCRDFSTSPAETAAGFYTCVKGQLHYQLCPAETAYYDEQRDVCVQRDLPVYL</sequence>
<dbReference type="RefSeq" id="XP_034105371.1">
    <property type="nucleotide sequence ID" value="XM_034249480.2"/>
</dbReference>
<keyword evidence="3" id="KW-1185">Reference proteome</keyword>